<feature type="compositionally biased region" description="Basic and acidic residues" evidence="2">
    <location>
        <begin position="344"/>
        <end position="362"/>
    </location>
</feature>
<name>A0ABQ5XME0_9GAMM</name>
<feature type="region of interest" description="Disordered" evidence="2">
    <location>
        <begin position="290"/>
        <end position="362"/>
    </location>
</feature>
<sequence length="599" mass="66048">MSTVQFKTKQEKLATAVRDGLDAMLTQKPLRLPNPDDALVSHCVDRIQDSYDAANAKLDTDNAIDLLYIAYSATPHSEADIRNGIQKIIWGLIDAQKDSFGVMSDAIAIADRINGKLAALFPTWLELREPVANGTSTPAQMEDFRDFIKTELVVVATHIAKEAREIEEALLRCGDSYNGIIANTQLVTTKSSNVLGERIKEREALAKAMVEQNAKREMLESLVADLASKVKQFEAQAKDFESQAKSSEEKAFVLAIIGAAASVVAAIIPPVAMLASSGLVGAASRGKVDATPAATNPAVGDEAKTTTELATKKAKREAVNGEVEKLEKEIENLSSTSKPDDDEATKKASEARVSERQGVLTEKKQERAALDKEIGELGAALERGRKAAEDMSDKSRDQAANFRKMQMEMLNKAESYEKERREQAADLVRIKVLLQGQQSHDEKLQIAVRSLDLSISALKRMQEIIREIAFFFKSFADFMSEIAHEADEQLEEMGKLKDSAAPGYKLRQLTRATDTFFVKQSAEWHAVYRVSSLFKTGFRDGFTRLNELDGKFTRTDQWAAYLTTAAADLEVIAKSRQERADAKITDLGAYRKELEKSAA</sequence>
<reference evidence="5" key="1">
    <citation type="journal article" date="2019" name="Int. J. Syst. Evol. Microbiol.">
        <title>The Global Catalogue of Microorganisms (GCM) 10K type strain sequencing project: providing services to taxonomists for standard genome sequencing and annotation.</title>
        <authorList>
            <consortium name="The Broad Institute Genomics Platform"/>
            <consortium name="The Broad Institute Genome Sequencing Center for Infectious Disease"/>
            <person name="Wu L."/>
            <person name="Ma J."/>
        </authorList>
    </citation>
    <scope>NUCLEOTIDE SEQUENCE [LARGE SCALE GENOMIC DNA]</scope>
    <source>
        <strain evidence="5">NBRC 111980</strain>
    </source>
</reference>
<organism evidence="4 5">
    <name type="scientific">Dyella acidisoli</name>
    <dbReference type="NCBI Taxonomy" id="1867834"/>
    <lineage>
        <taxon>Bacteria</taxon>
        <taxon>Pseudomonadati</taxon>
        <taxon>Pseudomonadota</taxon>
        <taxon>Gammaproteobacteria</taxon>
        <taxon>Lysobacterales</taxon>
        <taxon>Rhodanobacteraceae</taxon>
        <taxon>Dyella</taxon>
    </lineage>
</organism>
<dbReference type="PANTHER" id="PTHR37508">
    <property type="entry name" value="TRANSMEMBRANE PROTEIN"/>
    <property type="match status" value="1"/>
</dbReference>
<evidence type="ECO:0000256" key="3">
    <source>
        <dbReference type="SAM" id="Phobius"/>
    </source>
</evidence>
<dbReference type="EMBL" id="BSOB01000005">
    <property type="protein sequence ID" value="GLQ91678.1"/>
    <property type="molecule type" value="Genomic_DNA"/>
</dbReference>
<accession>A0ABQ5XME0</accession>
<dbReference type="PANTHER" id="PTHR37508:SF1">
    <property type="entry name" value="TRANSMEMBRANE PROTEIN"/>
    <property type="match status" value="1"/>
</dbReference>
<evidence type="ECO:0008006" key="6">
    <source>
        <dbReference type="Google" id="ProtNLM"/>
    </source>
</evidence>
<feature type="transmembrane region" description="Helical" evidence="3">
    <location>
        <begin position="251"/>
        <end position="275"/>
    </location>
</feature>
<keyword evidence="3" id="KW-0472">Membrane</keyword>
<keyword evidence="3" id="KW-0812">Transmembrane</keyword>
<keyword evidence="3" id="KW-1133">Transmembrane helix</keyword>
<gene>
    <name evidence="4" type="ORF">GCM10007901_06280</name>
</gene>
<evidence type="ECO:0000256" key="2">
    <source>
        <dbReference type="SAM" id="MobiDB-lite"/>
    </source>
</evidence>
<evidence type="ECO:0000313" key="5">
    <source>
        <dbReference type="Proteomes" id="UP001156670"/>
    </source>
</evidence>
<feature type="coiled-coil region" evidence="1">
    <location>
        <begin position="216"/>
        <end position="250"/>
    </location>
</feature>
<evidence type="ECO:0000313" key="4">
    <source>
        <dbReference type="EMBL" id="GLQ91678.1"/>
    </source>
</evidence>
<comment type="caution">
    <text evidence="4">The sequence shown here is derived from an EMBL/GenBank/DDBJ whole genome shotgun (WGS) entry which is preliminary data.</text>
</comment>
<keyword evidence="1" id="KW-0175">Coiled coil</keyword>
<feature type="compositionally biased region" description="Basic and acidic residues" evidence="2">
    <location>
        <begin position="316"/>
        <end position="331"/>
    </location>
</feature>
<protein>
    <recommendedName>
        <fullName evidence="6">Tyrosyl-tRNA deacylase</fullName>
    </recommendedName>
</protein>
<keyword evidence="5" id="KW-1185">Reference proteome</keyword>
<evidence type="ECO:0000256" key="1">
    <source>
        <dbReference type="SAM" id="Coils"/>
    </source>
</evidence>
<dbReference type="RefSeq" id="WP_284319434.1">
    <property type="nucleotide sequence ID" value="NZ_BSOB01000005.1"/>
</dbReference>
<dbReference type="Proteomes" id="UP001156670">
    <property type="component" value="Unassembled WGS sequence"/>
</dbReference>
<proteinExistence type="predicted"/>